<dbReference type="Pfam" id="PF07075">
    <property type="entry name" value="NamZ_N"/>
    <property type="match status" value="1"/>
</dbReference>
<feature type="domain" description="Peptidoglycan beta-N-acetylmuramidase NamZ N-terminal" evidence="1">
    <location>
        <begin position="22"/>
        <end position="219"/>
    </location>
</feature>
<protein>
    <submittedName>
        <fullName evidence="3">Exo-beta-N-acetylmuramidase NamZ domain-containing protein</fullName>
    </submittedName>
</protein>
<keyword evidence="4" id="KW-1185">Reference proteome</keyword>
<dbReference type="EMBL" id="JBHSGB010000005">
    <property type="protein sequence ID" value="MFC4654261.1"/>
    <property type="molecule type" value="Genomic_DNA"/>
</dbReference>
<comment type="caution">
    <text evidence="3">The sequence shown here is derived from an EMBL/GenBank/DDBJ whole genome shotgun (WGS) entry which is preliminary data.</text>
</comment>
<evidence type="ECO:0000259" key="1">
    <source>
        <dbReference type="Pfam" id="PF07075"/>
    </source>
</evidence>
<accession>A0ABV9JIG1</accession>
<dbReference type="RefSeq" id="WP_377332068.1">
    <property type="nucleotide sequence ID" value="NZ_JBHSGB010000005.1"/>
</dbReference>
<proteinExistence type="predicted"/>
<evidence type="ECO:0000313" key="4">
    <source>
        <dbReference type="Proteomes" id="UP001595962"/>
    </source>
</evidence>
<gene>
    <name evidence="3" type="ORF">ACFO3I_04380</name>
</gene>
<dbReference type="InterPro" id="IPR008302">
    <property type="entry name" value="NamZ"/>
</dbReference>
<organism evidence="3 4">
    <name type="scientific">Rheinheimera marina</name>
    <dbReference type="NCBI Taxonomy" id="1774958"/>
    <lineage>
        <taxon>Bacteria</taxon>
        <taxon>Pseudomonadati</taxon>
        <taxon>Pseudomonadota</taxon>
        <taxon>Gammaproteobacteria</taxon>
        <taxon>Chromatiales</taxon>
        <taxon>Chromatiaceae</taxon>
        <taxon>Rheinheimera</taxon>
    </lineage>
</organism>
<name>A0ABV9JIG1_9GAMM</name>
<evidence type="ECO:0000313" key="3">
    <source>
        <dbReference type="EMBL" id="MFC4654261.1"/>
    </source>
</evidence>
<evidence type="ECO:0000259" key="2">
    <source>
        <dbReference type="Pfam" id="PF20732"/>
    </source>
</evidence>
<dbReference type="Pfam" id="PF20732">
    <property type="entry name" value="NamZ_C"/>
    <property type="match status" value="1"/>
</dbReference>
<dbReference type="InterPro" id="IPR048503">
    <property type="entry name" value="NamZ_C"/>
</dbReference>
<dbReference type="PANTHER" id="PTHR42915">
    <property type="entry name" value="HYPOTHETICAL 460 KDA PROTEIN IN FEUA-SIGW INTERGENIC REGION [PRECURSOR]"/>
    <property type="match status" value="1"/>
</dbReference>
<dbReference type="PIRSF" id="PIRSF016719">
    <property type="entry name" value="UCP016719"/>
    <property type="match status" value="1"/>
</dbReference>
<dbReference type="Proteomes" id="UP001595962">
    <property type="component" value="Unassembled WGS sequence"/>
</dbReference>
<dbReference type="PANTHER" id="PTHR42915:SF1">
    <property type="entry name" value="PEPTIDOGLYCAN BETA-N-ACETYLMURAMIDASE NAMZ"/>
    <property type="match status" value="1"/>
</dbReference>
<reference evidence="4" key="1">
    <citation type="journal article" date="2019" name="Int. J. Syst. Evol. Microbiol.">
        <title>The Global Catalogue of Microorganisms (GCM) 10K type strain sequencing project: providing services to taxonomists for standard genome sequencing and annotation.</title>
        <authorList>
            <consortium name="The Broad Institute Genomics Platform"/>
            <consortium name="The Broad Institute Genome Sequencing Center for Infectious Disease"/>
            <person name="Wu L."/>
            <person name="Ma J."/>
        </authorList>
    </citation>
    <scope>NUCLEOTIDE SEQUENCE [LARGE SCALE GENOMIC DNA]</scope>
    <source>
        <strain evidence="4">DT28</strain>
    </source>
</reference>
<sequence length="369" mass="40575">MIRTGLGQYQQWAGELQGKKLAVVVNPSSQWGGCHLLDLLPTQGLNIQAIFTPEHGISGSADAGAVVQDGRYAPLAVPVWSLYGKHKGPTAEQLAGIDVLLFDLQDVGVRYYTYLSSLHYVLRAAASAGVVVWVLDRPNPNGSYLDGPTLKPEFRSFVGIYPLPLLHGMTLGELALMAKGEGWLDKADTLRLKVIPVAEYRREMPYALPVKPSPNLPNAKAIALYPSLGFFEATEVSVGRGTAAPFQQLGHPKVKLGDFNFTPLASPGSASNPLGQDQRHYGQDLRQQQTSGFTLRYLIDAQQAFRHAGQPLITSPAFFDKLAGTDALRIQLTQGLSERQIRQSWQAELQQFRLRRRPYLLYPDYPASP</sequence>
<dbReference type="Gene3D" id="3.90.1150.140">
    <property type="match status" value="1"/>
</dbReference>
<feature type="domain" description="Peptidoglycan beta-N-acetylmuramidase NamZ C-terminal" evidence="2">
    <location>
        <begin position="224"/>
        <end position="362"/>
    </location>
</feature>
<dbReference type="InterPro" id="IPR048502">
    <property type="entry name" value="NamZ_N"/>
</dbReference>
<dbReference type="Gene3D" id="3.40.50.12170">
    <property type="entry name" value="Uncharacterised protein PF07075, DUF1343"/>
    <property type="match status" value="1"/>
</dbReference>